<dbReference type="HOGENOM" id="CLU_2104987_0_0_0"/>
<organism evidence="2 3">
    <name type="scientific">Deinococcus radiodurans (strain ATCC 13939 / DSM 20539 / JCM 16871 / CCUG 27074 / LMG 4051 / NBRC 15346 / NCIMB 9279 / VKM B-1422 / R1)</name>
    <dbReference type="NCBI Taxonomy" id="243230"/>
    <lineage>
        <taxon>Bacteria</taxon>
        <taxon>Thermotogati</taxon>
        <taxon>Deinococcota</taxon>
        <taxon>Deinococci</taxon>
        <taxon>Deinococcales</taxon>
        <taxon>Deinococcaceae</taxon>
        <taxon>Deinococcus</taxon>
    </lineage>
</organism>
<evidence type="ECO:0000256" key="1">
    <source>
        <dbReference type="SAM" id="SignalP"/>
    </source>
</evidence>
<dbReference type="PaxDb" id="243230-DR_2360"/>
<proteinExistence type="predicted"/>
<dbReference type="PATRIC" id="fig|243230.17.peg.2594"/>
<accession>Q9RRX2</accession>
<feature type="signal peptide" evidence="1">
    <location>
        <begin position="1"/>
        <end position="23"/>
    </location>
</feature>
<keyword evidence="3" id="KW-1185">Reference proteome</keyword>
<dbReference type="PIR" id="F75284">
    <property type="entry name" value="F75284"/>
</dbReference>
<dbReference type="EMBL" id="AE000513">
    <property type="protein sequence ID" value="AAF11908.1"/>
    <property type="molecule type" value="Genomic_DNA"/>
</dbReference>
<name>Q9RRX2_DEIRA</name>
<keyword evidence="1" id="KW-0732">Signal</keyword>
<dbReference type="KEGG" id="dra:DR_2360"/>
<dbReference type="InParanoid" id="Q9RRX2"/>
<reference evidence="2 3" key="1">
    <citation type="journal article" date="1999" name="Science">
        <title>Genome sequence of the radioresistant bacterium Deinococcus radiodurans R1.</title>
        <authorList>
            <person name="White O."/>
            <person name="Eisen J.A."/>
            <person name="Heidelberg J.F."/>
            <person name="Hickey E.K."/>
            <person name="Peterson J.D."/>
            <person name="Dodson R.J."/>
            <person name="Haft D.H."/>
            <person name="Gwinn M.L."/>
            <person name="Nelson W.C."/>
            <person name="Richardson D.L."/>
            <person name="Moffat K.S."/>
            <person name="Qin H."/>
            <person name="Jiang L."/>
            <person name="Pamphile W."/>
            <person name="Crosby M."/>
            <person name="Shen M."/>
            <person name="Vamathevan J.J."/>
            <person name="Lam P."/>
            <person name="McDonald L."/>
            <person name="Utterback T."/>
            <person name="Zalewski C."/>
            <person name="Makarova K.S."/>
            <person name="Aravind L."/>
            <person name="Daly M.J."/>
            <person name="Minton K.W."/>
            <person name="Fleischmann R.D."/>
            <person name="Ketchum K.A."/>
            <person name="Nelson K.E."/>
            <person name="Salzberg S."/>
            <person name="Smith H.O."/>
            <person name="Venter J.C."/>
            <person name="Fraser C.M."/>
        </authorList>
    </citation>
    <scope>NUCLEOTIDE SEQUENCE [LARGE SCALE GENOMIC DNA]</scope>
    <source>
        <strain evidence="3">ATCC 13939 / DSM 20539 / JCM 16871 / LMG 4051 / NBRC 15346 / NCIMB 9279 / R1 / VKM B-1422</strain>
    </source>
</reference>
<dbReference type="STRING" id="243230.DR_2360"/>
<evidence type="ECO:0000313" key="2">
    <source>
        <dbReference type="EMBL" id="AAF11908.1"/>
    </source>
</evidence>
<protein>
    <submittedName>
        <fullName evidence="2">Uncharacterized protein</fullName>
    </submittedName>
</protein>
<dbReference type="RefSeq" id="WP_010888986.1">
    <property type="nucleotide sequence ID" value="NC_001263.1"/>
</dbReference>
<dbReference type="OrthoDB" id="72021at2"/>
<dbReference type="Proteomes" id="UP000002524">
    <property type="component" value="Chromosome 1"/>
</dbReference>
<feature type="chain" id="PRO_5009974201" evidence="1">
    <location>
        <begin position="24"/>
        <end position="115"/>
    </location>
</feature>
<dbReference type="AlphaFoldDB" id="Q9RRX2"/>
<evidence type="ECO:0000313" key="3">
    <source>
        <dbReference type="Proteomes" id="UP000002524"/>
    </source>
</evidence>
<dbReference type="GeneID" id="69518610"/>
<gene>
    <name evidence="2" type="ordered locus">DR_2360</name>
</gene>
<sequence>MNHLLTTLLPTTLLLAALPLASAAPLTVRVGQTVRVGGATVTVLRLTDGRCPPRAYCLLAGQVTASVMVTKGSATRTLKLTLPGRAVNTPAGTLKLTGASRLGQDRTPRLTLDLR</sequence>
<dbReference type="EnsemblBacteria" id="AAF11908">
    <property type="protein sequence ID" value="AAF11908"/>
    <property type="gene ID" value="DR_2360"/>
</dbReference>